<sequence length="478" mass="51609">MKRCASFVLLAAISASSSATQAAFLDVFRTRTDIPATPASPLIGTAICPDVRVDVPLELEDVILRAICAHPRARQTWSVIRARAAAVGSARTAYLPSLNASTHIQRDTVSARYDYSVSGLGSVDNSRTTSSMQSSLDLGWLLFDFGQRGASIQQAHALLAAANANHDEALQTIFFDAAHAFYAVRDAQAAARTANLNEEVAHRSLVIAQAKHQSGVGSLIDQLQARTAYRRAILDRISAEGSLRVAAGVLSVAMGLDANVPVRIASAKAMPSEHVIQAGVDLLIDEAKARHPKLIAARAMLDAARADIDAARAQGRPTISLVAKRIVNTPLHGQRSEYASVSRLSSSVVGLQLTIPLFEKLYSGQRVAYALARADEREADLRNTELLVSSEVWRSYHELQAASANLTNARELVDDASRSLDIARGRYKEGVGTFTELLNAQTAFFDAEKQRVIAVSKWRISRLRLAAGLGNLRLWPSD</sequence>
<evidence type="ECO:0000256" key="1">
    <source>
        <dbReference type="ARBA" id="ARBA00007613"/>
    </source>
</evidence>
<evidence type="ECO:0000256" key="4">
    <source>
        <dbReference type="ARBA" id="ARBA00022692"/>
    </source>
</evidence>
<feature type="chain" id="PRO_5043032914" description="Protein CyaE" evidence="8">
    <location>
        <begin position="23"/>
        <end position="478"/>
    </location>
</feature>
<dbReference type="InterPro" id="IPR028351">
    <property type="entry name" value="CyaE"/>
</dbReference>
<dbReference type="Pfam" id="PF02321">
    <property type="entry name" value="OEP"/>
    <property type="match status" value="2"/>
</dbReference>
<dbReference type="PANTHER" id="PTHR30026:SF20">
    <property type="entry name" value="OUTER MEMBRANE PROTEIN TOLC"/>
    <property type="match status" value="1"/>
</dbReference>
<comment type="subcellular location">
    <subcellularLocation>
        <location evidence="7">Cell outer membrane</location>
        <topology evidence="7">Peripheral membrane protein</topology>
    </subcellularLocation>
</comment>
<dbReference type="PANTHER" id="PTHR30026">
    <property type="entry name" value="OUTER MEMBRANE PROTEIN TOLC"/>
    <property type="match status" value="1"/>
</dbReference>
<dbReference type="EMBL" id="LOTQ01000020">
    <property type="protein sequence ID" value="KVA08474.1"/>
    <property type="molecule type" value="Genomic_DNA"/>
</dbReference>
<evidence type="ECO:0000313" key="10">
    <source>
        <dbReference type="Proteomes" id="UP000056450"/>
    </source>
</evidence>
<name>A0AAP1G7X8_9BURK</name>
<evidence type="ECO:0000256" key="3">
    <source>
        <dbReference type="ARBA" id="ARBA00022452"/>
    </source>
</evidence>
<keyword evidence="4" id="KW-0812">Transmembrane</keyword>
<evidence type="ECO:0000256" key="2">
    <source>
        <dbReference type="ARBA" id="ARBA00022448"/>
    </source>
</evidence>
<keyword evidence="5 7" id="KW-0472">Membrane</keyword>
<dbReference type="Gene3D" id="1.20.1600.10">
    <property type="entry name" value="Outer membrane efflux proteins (OEP)"/>
    <property type="match status" value="1"/>
</dbReference>
<dbReference type="GO" id="GO:1990281">
    <property type="term" value="C:efflux pump complex"/>
    <property type="evidence" value="ECO:0007669"/>
    <property type="project" value="TreeGrafter"/>
</dbReference>
<dbReference type="InterPro" id="IPR051906">
    <property type="entry name" value="TolC-like"/>
</dbReference>
<accession>A0AAP1G7X8</accession>
<organism evidence="9 10">
    <name type="scientific">Burkholderia latens</name>
    <dbReference type="NCBI Taxonomy" id="488446"/>
    <lineage>
        <taxon>Bacteria</taxon>
        <taxon>Pseudomonadati</taxon>
        <taxon>Pseudomonadota</taxon>
        <taxon>Betaproteobacteria</taxon>
        <taxon>Burkholderiales</taxon>
        <taxon>Burkholderiaceae</taxon>
        <taxon>Burkholderia</taxon>
        <taxon>Burkholderia cepacia complex</taxon>
    </lineage>
</organism>
<protein>
    <recommendedName>
        <fullName evidence="7">Protein CyaE</fullName>
    </recommendedName>
</protein>
<dbReference type="SUPFAM" id="SSF56954">
    <property type="entry name" value="Outer membrane efflux proteins (OEP)"/>
    <property type="match status" value="1"/>
</dbReference>
<evidence type="ECO:0000256" key="7">
    <source>
        <dbReference type="PIRNR" id="PIRNR001892"/>
    </source>
</evidence>
<keyword evidence="8" id="KW-0732">Signal</keyword>
<evidence type="ECO:0000313" key="9">
    <source>
        <dbReference type="EMBL" id="KVA08474.1"/>
    </source>
</evidence>
<gene>
    <name evidence="9" type="ORF">WI41_15125</name>
</gene>
<evidence type="ECO:0000256" key="6">
    <source>
        <dbReference type="ARBA" id="ARBA00023237"/>
    </source>
</evidence>
<keyword evidence="2 7" id="KW-0813">Transport</keyword>
<feature type="signal peptide" evidence="8">
    <location>
        <begin position="1"/>
        <end position="22"/>
    </location>
</feature>
<evidence type="ECO:0000256" key="5">
    <source>
        <dbReference type="ARBA" id="ARBA00023136"/>
    </source>
</evidence>
<dbReference type="PIRSF" id="PIRSF001892">
    <property type="entry name" value="CyaE"/>
    <property type="match status" value="1"/>
</dbReference>
<dbReference type="AlphaFoldDB" id="A0AAP1G7X8"/>
<dbReference type="GO" id="GO:0015288">
    <property type="term" value="F:porin activity"/>
    <property type="evidence" value="ECO:0007669"/>
    <property type="project" value="TreeGrafter"/>
</dbReference>
<comment type="similarity">
    <text evidence="1 7">Belongs to the outer membrane factor (OMF) (TC 1.B.17) family.</text>
</comment>
<keyword evidence="7" id="KW-0204">Cytolysis</keyword>
<keyword evidence="7" id="KW-0354">Hemolysis</keyword>
<dbReference type="GO" id="GO:0009279">
    <property type="term" value="C:cell outer membrane"/>
    <property type="evidence" value="ECO:0007669"/>
    <property type="project" value="UniProtKB-SubCell"/>
</dbReference>
<dbReference type="GO" id="GO:0031640">
    <property type="term" value="P:killing of cells of another organism"/>
    <property type="evidence" value="ECO:0007669"/>
    <property type="project" value="UniProtKB-KW"/>
</dbReference>
<keyword evidence="3" id="KW-1134">Transmembrane beta strand</keyword>
<evidence type="ECO:0000256" key="8">
    <source>
        <dbReference type="SAM" id="SignalP"/>
    </source>
</evidence>
<reference evidence="9 10" key="1">
    <citation type="submission" date="2015-11" db="EMBL/GenBank/DDBJ databases">
        <title>Expanding the genomic diversity of Burkholderia species for the development of highly accurate diagnostics.</title>
        <authorList>
            <person name="Sahl J."/>
            <person name="Keim P."/>
            <person name="Wagner D."/>
        </authorList>
    </citation>
    <scope>NUCLEOTIDE SEQUENCE [LARGE SCALE GENOMIC DNA]</scope>
    <source>
        <strain evidence="9 10">RF32-BP12</strain>
    </source>
</reference>
<proteinExistence type="inferred from homology"/>
<comment type="function">
    <text evidence="7">CyaE is necessary for transport of calmodulin-sensitive adenylate cyclase-hemolysin (cyclolysin).</text>
</comment>
<dbReference type="Proteomes" id="UP000056450">
    <property type="component" value="Unassembled WGS sequence"/>
</dbReference>
<dbReference type="InterPro" id="IPR003423">
    <property type="entry name" value="OMP_efflux"/>
</dbReference>
<keyword evidence="6 7" id="KW-0998">Cell outer membrane</keyword>
<dbReference type="GO" id="GO:0015562">
    <property type="term" value="F:efflux transmembrane transporter activity"/>
    <property type="evidence" value="ECO:0007669"/>
    <property type="project" value="InterPro"/>
</dbReference>
<comment type="caution">
    <text evidence="9">The sequence shown here is derived from an EMBL/GenBank/DDBJ whole genome shotgun (WGS) entry which is preliminary data.</text>
</comment>